<evidence type="ECO:0000256" key="7">
    <source>
        <dbReference type="ARBA" id="ARBA00022912"/>
    </source>
</evidence>
<keyword evidence="7 9" id="KW-0904">Protein phosphatase</keyword>
<comment type="cofactor">
    <cofactor evidence="1">
        <name>Mn(2+)</name>
        <dbReference type="ChEBI" id="CHEBI:29035"/>
    </cofactor>
</comment>
<evidence type="ECO:0000256" key="1">
    <source>
        <dbReference type="ARBA" id="ARBA00001936"/>
    </source>
</evidence>
<feature type="region of interest" description="Disordered" evidence="10">
    <location>
        <begin position="654"/>
        <end position="710"/>
    </location>
</feature>
<dbReference type="InterPro" id="IPR001932">
    <property type="entry name" value="PPM-type_phosphatase-like_dom"/>
</dbReference>
<reference evidence="12 13" key="1">
    <citation type="submission" date="2022-12" db="EMBL/GenBank/DDBJ databases">
        <title>Chromosome-level genome of Tegillarca granosa.</title>
        <authorList>
            <person name="Kim J."/>
        </authorList>
    </citation>
    <scope>NUCLEOTIDE SEQUENCE [LARGE SCALE GENOMIC DNA]</scope>
    <source>
        <strain evidence="12">Teg-2019</strain>
        <tissue evidence="12">Adductor muscle</tissue>
    </source>
</reference>
<gene>
    <name evidence="12" type="ORF">KUTeg_016081</name>
</gene>
<keyword evidence="6" id="KW-0460">Magnesium</keyword>
<feature type="compositionally biased region" description="Low complexity" evidence="10">
    <location>
        <begin position="373"/>
        <end position="385"/>
    </location>
</feature>
<dbReference type="InterPro" id="IPR000222">
    <property type="entry name" value="PP2C_BS"/>
</dbReference>
<feature type="compositionally biased region" description="Basic residues" evidence="10">
    <location>
        <begin position="172"/>
        <end position="189"/>
    </location>
</feature>
<dbReference type="PROSITE" id="PS51746">
    <property type="entry name" value="PPM_2"/>
    <property type="match status" value="1"/>
</dbReference>
<protein>
    <recommendedName>
        <fullName evidence="3">protein-serine/threonine phosphatase</fullName>
        <ecNumber evidence="3">3.1.3.16</ecNumber>
    </recommendedName>
</protein>
<keyword evidence="8" id="KW-0464">Manganese</keyword>
<evidence type="ECO:0000256" key="8">
    <source>
        <dbReference type="ARBA" id="ARBA00023211"/>
    </source>
</evidence>
<comment type="similarity">
    <text evidence="2 9">Belongs to the PP2C family.</text>
</comment>
<dbReference type="InterPro" id="IPR015655">
    <property type="entry name" value="PP2C"/>
</dbReference>
<dbReference type="SMART" id="SM00332">
    <property type="entry name" value="PP2Cc"/>
    <property type="match status" value="1"/>
</dbReference>
<feature type="compositionally biased region" description="Polar residues" evidence="10">
    <location>
        <begin position="306"/>
        <end position="326"/>
    </location>
</feature>
<dbReference type="PROSITE" id="PS01032">
    <property type="entry name" value="PPM_1"/>
    <property type="match status" value="1"/>
</dbReference>
<dbReference type="PANTHER" id="PTHR13832:SF803">
    <property type="entry name" value="PROTEIN PHOSPHATASE 1G"/>
    <property type="match status" value="1"/>
</dbReference>
<evidence type="ECO:0000256" key="4">
    <source>
        <dbReference type="ARBA" id="ARBA00022723"/>
    </source>
</evidence>
<sequence>MTIRIMGVYQSTPVTDKFSTDNKCKNFTYGASSMQGWRISQEDAHNCIPDFDEERNISLFAVYDGHGGAEIAQYCSAKLPDFLKKLKSYRNGSLESALEEAFLEFDQELLKDSVKKELKILADLDDEDDEAQKVGMGKSETDVLLAEANMPLEELLGKYEGFTGIPPALRSLKKKKKEVRSPMIRHSKPRFPAASGDVGEGDASNNCSSNGTDNDENSDAGAPLPQLEDKLANGHAENENNLNMEKELSESQSAKLQCSSKETGECDSITSSSEDIHASSEASSSKDICDKNNSSVQSSCISSSSADVCNESNQSATSSGGKSGNITGEEASSSSSVGTSSSAGSSSNDQCSSGSSGGSSSGSSSSYQEPACSSSSQVGSSSKQSNTEEDEDEDDDEEKDGIVGVTIDSIGDEDDDSSEDEDVEYGSDEDDEDDEEEEEESEEEEEKEENSSSYNNSEEPGSDSGCTAVLVLLQDKEVYVANAGDSRCVLCRKGNAIDLSFDHKPEDEPERKRIEAAGGKVTADGRVNGGLNLSRAIGDHLYKQNTTLSAREQMITALPDIQTTKLEEGDEFLVLACDGIWNYMSSQEVVDFIREKLKDPERRKRPSLVCEQIFDYCLAPNTMGDGTGCDNMTCIIVTFEQLWNNNILSNMDTTQDTKKCETDKKTTKREPPSETDQPPEKRAKLDSSSEDSLMENSVQNDLKSQEEMGT</sequence>
<evidence type="ECO:0000256" key="2">
    <source>
        <dbReference type="ARBA" id="ARBA00006702"/>
    </source>
</evidence>
<feature type="compositionally biased region" description="Polar residues" evidence="10">
    <location>
        <begin position="203"/>
        <end position="212"/>
    </location>
</feature>
<feature type="region of interest" description="Disordered" evidence="10">
    <location>
        <begin position="172"/>
        <end position="464"/>
    </location>
</feature>
<evidence type="ECO:0000256" key="5">
    <source>
        <dbReference type="ARBA" id="ARBA00022801"/>
    </source>
</evidence>
<dbReference type="Pfam" id="PF00481">
    <property type="entry name" value="PP2C"/>
    <property type="match status" value="2"/>
</dbReference>
<feature type="compositionally biased region" description="Basic and acidic residues" evidence="10">
    <location>
        <begin position="227"/>
        <end position="249"/>
    </location>
</feature>
<evidence type="ECO:0000259" key="11">
    <source>
        <dbReference type="PROSITE" id="PS51746"/>
    </source>
</evidence>
<dbReference type="Proteomes" id="UP001217089">
    <property type="component" value="Unassembled WGS sequence"/>
</dbReference>
<comment type="caution">
    <text evidence="12">The sequence shown here is derived from an EMBL/GenBank/DDBJ whole genome shotgun (WGS) entry which is preliminary data.</text>
</comment>
<keyword evidence="13" id="KW-1185">Reference proteome</keyword>
<dbReference type="Gene3D" id="3.60.40.10">
    <property type="entry name" value="PPM-type phosphatase domain"/>
    <property type="match status" value="2"/>
</dbReference>
<keyword evidence="5 9" id="KW-0378">Hydrolase</keyword>
<feature type="compositionally biased region" description="Basic and acidic residues" evidence="10">
    <location>
        <begin position="655"/>
        <end position="687"/>
    </location>
</feature>
<dbReference type="EMBL" id="JARBDR010000813">
    <property type="protein sequence ID" value="KAJ8305536.1"/>
    <property type="molecule type" value="Genomic_DNA"/>
</dbReference>
<feature type="compositionally biased region" description="Low complexity" evidence="10">
    <location>
        <begin position="294"/>
        <end position="305"/>
    </location>
</feature>
<evidence type="ECO:0000313" key="12">
    <source>
        <dbReference type="EMBL" id="KAJ8305536.1"/>
    </source>
</evidence>
<evidence type="ECO:0000256" key="9">
    <source>
        <dbReference type="RuleBase" id="RU003465"/>
    </source>
</evidence>
<feature type="compositionally biased region" description="Acidic residues" evidence="10">
    <location>
        <begin position="410"/>
        <end position="448"/>
    </location>
</feature>
<dbReference type="CDD" id="cd00143">
    <property type="entry name" value="PP2Cc"/>
    <property type="match status" value="2"/>
</dbReference>
<evidence type="ECO:0000313" key="13">
    <source>
        <dbReference type="Proteomes" id="UP001217089"/>
    </source>
</evidence>
<dbReference type="InterPro" id="IPR036457">
    <property type="entry name" value="PPM-type-like_dom_sf"/>
</dbReference>
<evidence type="ECO:0000256" key="3">
    <source>
        <dbReference type="ARBA" id="ARBA00013081"/>
    </source>
</evidence>
<dbReference type="PANTHER" id="PTHR13832">
    <property type="entry name" value="PROTEIN PHOSPHATASE 2C"/>
    <property type="match status" value="1"/>
</dbReference>
<evidence type="ECO:0000256" key="6">
    <source>
        <dbReference type="ARBA" id="ARBA00022842"/>
    </source>
</evidence>
<accession>A0ABQ9EMC3</accession>
<evidence type="ECO:0000256" key="10">
    <source>
        <dbReference type="SAM" id="MobiDB-lite"/>
    </source>
</evidence>
<dbReference type="EC" id="3.1.3.16" evidence="3"/>
<feature type="compositionally biased region" description="Low complexity" evidence="10">
    <location>
        <begin position="332"/>
        <end position="354"/>
    </location>
</feature>
<dbReference type="SUPFAM" id="SSF81606">
    <property type="entry name" value="PP2C-like"/>
    <property type="match status" value="2"/>
</dbReference>
<name>A0ABQ9EMC3_TEGGR</name>
<feature type="compositionally biased region" description="Acidic residues" evidence="10">
    <location>
        <begin position="387"/>
        <end position="399"/>
    </location>
</feature>
<proteinExistence type="inferred from homology"/>
<feature type="domain" description="PPM-type phosphatase" evidence="11">
    <location>
        <begin position="28"/>
        <end position="639"/>
    </location>
</feature>
<keyword evidence="4" id="KW-0479">Metal-binding</keyword>
<feature type="compositionally biased region" description="Polar residues" evidence="10">
    <location>
        <begin position="252"/>
        <end position="261"/>
    </location>
</feature>
<organism evidence="12 13">
    <name type="scientific">Tegillarca granosa</name>
    <name type="common">Malaysian cockle</name>
    <name type="synonym">Anadara granosa</name>
    <dbReference type="NCBI Taxonomy" id="220873"/>
    <lineage>
        <taxon>Eukaryota</taxon>
        <taxon>Metazoa</taxon>
        <taxon>Spiralia</taxon>
        <taxon>Lophotrochozoa</taxon>
        <taxon>Mollusca</taxon>
        <taxon>Bivalvia</taxon>
        <taxon>Autobranchia</taxon>
        <taxon>Pteriomorphia</taxon>
        <taxon>Arcoida</taxon>
        <taxon>Arcoidea</taxon>
        <taxon>Arcidae</taxon>
        <taxon>Tegillarca</taxon>
    </lineage>
</organism>